<feature type="chain" id="PRO_5045787700" evidence="1">
    <location>
        <begin position="19"/>
        <end position="157"/>
    </location>
</feature>
<organism evidence="2 3">
    <name type="scientific">Neisseria mucosa C102</name>
    <dbReference type="NCBI Taxonomy" id="435832"/>
    <lineage>
        <taxon>Bacteria</taxon>
        <taxon>Pseudomonadati</taxon>
        <taxon>Pseudomonadota</taxon>
        <taxon>Betaproteobacteria</taxon>
        <taxon>Neisseriales</taxon>
        <taxon>Neisseriaceae</taxon>
        <taxon>Neisseria</taxon>
    </lineage>
</organism>
<dbReference type="RefSeq" id="WP_003746683.1">
    <property type="nucleotide sequence ID" value="NZ_GL635793.1"/>
</dbReference>
<sequence>MKKKMLLLTLLVSATVVAKPVNSGKIAHHQTVSCGNQVYVQSSGGAVLKEKPDARSKTVMQLRNTQYLCVVGNVAESNGWTLVKKVPPAAGAGCEDAGAKECLKMADFPSKWQVKKPSGSQCRLTTSFDEGGQLVVTASGVCATGWVKTKAVRFFAD</sequence>
<reference evidence="2 3" key="1">
    <citation type="submission" date="2010-12" db="EMBL/GenBank/DDBJ databases">
        <title>The Genome Sequence of Neisseria mucosa strain C102.</title>
        <authorList>
            <consortium name="The Broad Institute Genome Sequencing Platform"/>
            <person name="Earl A."/>
            <person name="Ward D."/>
            <person name="Feldgarden M."/>
            <person name="Gevers D."/>
            <person name="Sibley C.D."/>
            <person name="Field T.R."/>
            <person name="Grinwis M."/>
            <person name="Eshaghurshan C.S."/>
            <person name="Surette M."/>
            <person name="Young S.K."/>
            <person name="Zeng Q."/>
            <person name="Gargeya S."/>
            <person name="Fitzgerald M."/>
            <person name="Haas B."/>
            <person name="Abouelleil A."/>
            <person name="Alvarado L."/>
            <person name="Arachchi H.M."/>
            <person name="Berlin A."/>
            <person name="Brown A."/>
            <person name="Chapman S.B."/>
            <person name="Chen Z."/>
            <person name="Dunbar C."/>
            <person name="Freedman E."/>
            <person name="Gearin G."/>
            <person name="Gellesch M."/>
            <person name="Goldberg J."/>
            <person name="Griggs A."/>
            <person name="Gujja S."/>
            <person name="Heilman E."/>
            <person name="Heiman D."/>
            <person name="Howarth C."/>
            <person name="Larson L."/>
            <person name="Lui A."/>
            <person name="MacDonald P.J.P."/>
            <person name="Mehta T."/>
            <person name="Montmayeur A."/>
            <person name="Murphy C."/>
            <person name="Neiman D."/>
            <person name="Pearson M."/>
            <person name="Priest M."/>
            <person name="Roberts A."/>
            <person name="Saif S."/>
            <person name="Shea T."/>
            <person name="Shenoy N."/>
            <person name="Sisk P."/>
            <person name="Stolte C."/>
            <person name="Sykes S."/>
            <person name="White J."/>
            <person name="Yandava C."/>
            <person name="Nusbaum C."/>
            <person name="Birren B."/>
        </authorList>
    </citation>
    <scope>NUCLEOTIDE SEQUENCE [LARGE SCALE GENOMIC DNA]</scope>
    <source>
        <strain evidence="2 3">C102</strain>
    </source>
</reference>
<keyword evidence="3" id="KW-1185">Reference proteome</keyword>
<evidence type="ECO:0000313" key="3">
    <source>
        <dbReference type="Proteomes" id="UP000003612"/>
    </source>
</evidence>
<keyword evidence="1" id="KW-0732">Signal</keyword>
<proteinExistence type="predicted"/>
<evidence type="ECO:0000256" key="1">
    <source>
        <dbReference type="SAM" id="SignalP"/>
    </source>
</evidence>
<gene>
    <name evidence="2" type="ORF">HMPREF0604_00619</name>
</gene>
<feature type="signal peptide" evidence="1">
    <location>
        <begin position="1"/>
        <end position="18"/>
    </location>
</feature>
<accession>A0ABN0CCV7</accession>
<name>A0ABN0CCV7_NEIMU</name>
<dbReference type="EMBL" id="ACRG01000004">
    <property type="protein sequence ID" value="EFV81164.1"/>
    <property type="molecule type" value="Genomic_DNA"/>
</dbReference>
<comment type="caution">
    <text evidence="2">The sequence shown here is derived from an EMBL/GenBank/DDBJ whole genome shotgun (WGS) entry which is preliminary data.</text>
</comment>
<evidence type="ECO:0000313" key="2">
    <source>
        <dbReference type="EMBL" id="EFV81164.1"/>
    </source>
</evidence>
<dbReference type="Proteomes" id="UP000003612">
    <property type="component" value="Unassembled WGS sequence"/>
</dbReference>
<protein>
    <submittedName>
        <fullName evidence="2">Uncharacterized protein</fullName>
    </submittedName>
</protein>